<proteinExistence type="predicted"/>
<gene>
    <name evidence="1" type="ORF">IP91_02349</name>
</gene>
<dbReference type="CDD" id="cd19166">
    <property type="entry name" value="HemeO-bac"/>
    <property type="match status" value="1"/>
</dbReference>
<reference evidence="1 2" key="1">
    <citation type="journal article" date="2015" name="Stand. Genomic Sci.">
        <title>Genomic Encyclopedia of Bacterial and Archaeal Type Strains, Phase III: the genomes of soil and plant-associated and newly described type strains.</title>
        <authorList>
            <person name="Whitman W.B."/>
            <person name="Woyke T."/>
            <person name="Klenk H.P."/>
            <person name="Zhou Y."/>
            <person name="Lilburn T.G."/>
            <person name="Beck B.J."/>
            <person name="De Vos P."/>
            <person name="Vandamme P."/>
            <person name="Eisen J.A."/>
            <person name="Garrity G."/>
            <person name="Hugenholtz P."/>
            <person name="Kyrpides N.C."/>
        </authorList>
    </citation>
    <scope>NUCLEOTIDE SEQUENCE [LARGE SCALE GENOMIC DNA]</scope>
    <source>
        <strain evidence="1 2">CGMCC 1.10822</strain>
    </source>
</reference>
<dbReference type="EMBL" id="VLLB01000003">
    <property type="protein sequence ID" value="TWI66531.1"/>
    <property type="molecule type" value="Genomic_DNA"/>
</dbReference>
<keyword evidence="2" id="KW-1185">Reference proteome</keyword>
<dbReference type="OrthoDB" id="114943at2"/>
<dbReference type="SUPFAM" id="SSF48613">
    <property type="entry name" value="Heme oxygenase-like"/>
    <property type="match status" value="1"/>
</dbReference>
<dbReference type="InterPro" id="IPR016053">
    <property type="entry name" value="Haem_Oase-like"/>
</dbReference>
<organism evidence="1 2">
    <name type="scientific">Pseudoduganella lurida</name>
    <dbReference type="NCBI Taxonomy" id="1036180"/>
    <lineage>
        <taxon>Bacteria</taxon>
        <taxon>Pseudomonadati</taxon>
        <taxon>Pseudomonadota</taxon>
        <taxon>Betaproteobacteria</taxon>
        <taxon>Burkholderiales</taxon>
        <taxon>Oxalobacteraceae</taxon>
        <taxon>Telluria group</taxon>
        <taxon>Pseudoduganella</taxon>
    </lineage>
</organism>
<dbReference type="Pfam" id="PF01126">
    <property type="entry name" value="Heme_oxygenase"/>
    <property type="match status" value="1"/>
</dbReference>
<evidence type="ECO:0000313" key="2">
    <source>
        <dbReference type="Proteomes" id="UP000318431"/>
    </source>
</evidence>
<accession>A0A562RBV2</accession>
<protein>
    <submittedName>
        <fullName evidence="1">Heme oxygenase</fullName>
    </submittedName>
</protein>
<name>A0A562RBV2_9BURK</name>
<dbReference type="InterPro" id="IPR016084">
    <property type="entry name" value="Haem_Oase-like_multi-hlx"/>
</dbReference>
<dbReference type="Proteomes" id="UP000318431">
    <property type="component" value="Unassembled WGS sequence"/>
</dbReference>
<dbReference type="GO" id="GO:0004392">
    <property type="term" value="F:heme oxygenase (decyclizing) activity"/>
    <property type="evidence" value="ECO:0007669"/>
    <property type="project" value="InterPro"/>
</dbReference>
<dbReference type="AlphaFoldDB" id="A0A562RBV2"/>
<evidence type="ECO:0000313" key="1">
    <source>
        <dbReference type="EMBL" id="TWI66531.1"/>
    </source>
</evidence>
<sequence>MTIDPTDILAALRIATADRHAELDQGMPLARPAVTLADYREHLALLRSWLAPIEAWEAGFTDGPQDPALLAADPHLPSIDADLADLPPAAAPLAQAAAWQGSGASAYRWGVAYVIEGSRLGGAVLHRRLHAQLAPHPLRYLHANGVPPGPRWQQFMRLLRANVQDEAAIAQACQGACDAFDSLLDLRRAAAPERAAA</sequence>
<comment type="caution">
    <text evidence="1">The sequence shown here is derived from an EMBL/GenBank/DDBJ whole genome shotgun (WGS) entry which is preliminary data.</text>
</comment>
<dbReference type="RefSeq" id="WP_145649145.1">
    <property type="nucleotide sequence ID" value="NZ_VLLB01000003.1"/>
</dbReference>
<dbReference type="Gene3D" id="1.20.910.10">
    <property type="entry name" value="Heme oxygenase-like"/>
    <property type="match status" value="1"/>
</dbReference>
<dbReference type="GO" id="GO:0006788">
    <property type="term" value="P:heme oxidation"/>
    <property type="evidence" value="ECO:0007669"/>
    <property type="project" value="InterPro"/>
</dbReference>